<evidence type="ECO:0000313" key="11">
    <source>
        <dbReference type="Proteomes" id="UP000030012"/>
    </source>
</evidence>
<dbReference type="PANTHER" id="PTHR30572:SF4">
    <property type="entry name" value="ABC TRANSPORTER PERMEASE YTRF"/>
    <property type="match status" value="1"/>
</dbReference>
<evidence type="ECO:0000259" key="9">
    <source>
        <dbReference type="Pfam" id="PF12704"/>
    </source>
</evidence>
<dbReference type="Proteomes" id="UP000030012">
    <property type="component" value="Unassembled WGS sequence"/>
</dbReference>
<evidence type="ECO:0000256" key="7">
    <source>
        <dbReference type="SAM" id="Phobius"/>
    </source>
</evidence>
<feature type="transmembrane region" description="Helical" evidence="7">
    <location>
        <begin position="316"/>
        <end position="349"/>
    </location>
</feature>
<evidence type="ECO:0000256" key="2">
    <source>
        <dbReference type="ARBA" id="ARBA00022475"/>
    </source>
</evidence>
<accession>A0A0A0IBN3</accession>
<feature type="domain" description="MacB-like periplasmic core" evidence="9">
    <location>
        <begin position="23"/>
        <end position="236"/>
    </location>
</feature>
<keyword evidence="5 7" id="KW-0472">Membrane</keyword>
<comment type="caution">
    <text evidence="10">The sequence shown here is derived from an EMBL/GenBank/DDBJ whole genome shotgun (WGS) entry which is preliminary data.</text>
</comment>
<protein>
    <submittedName>
        <fullName evidence="10">ABC transporter permease</fullName>
    </submittedName>
</protein>
<dbReference type="GO" id="GO:0022857">
    <property type="term" value="F:transmembrane transporter activity"/>
    <property type="evidence" value="ECO:0007669"/>
    <property type="project" value="TreeGrafter"/>
</dbReference>
<evidence type="ECO:0000256" key="3">
    <source>
        <dbReference type="ARBA" id="ARBA00022692"/>
    </source>
</evidence>
<feature type="transmembrane region" description="Helical" evidence="7">
    <location>
        <begin position="267"/>
        <end position="295"/>
    </location>
</feature>
<comment type="subcellular location">
    <subcellularLocation>
        <location evidence="1">Cell membrane</location>
        <topology evidence="1">Multi-pass membrane protein</topology>
    </subcellularLocation>
</comment>
<dbReference type="RefSeq" id="WP_039252065.1">
    <property type="nucleotide sequence ID" value="NZ_JENJ01000002.1"/>
</dbReference>
<evidence type="ECO:0000256" key="6">
    <source>
        <dbReference type="ARBA" id="ARBA00038076"/>
    </source>
</evidence>
<dbReference type="OrthoDB" id="9770036at2"/>
<dbReference type="InterPro" id="IPR025857">
    <property type="entry name" value="MacB_PCD"/>
</dbReference>
<keyword evidence="2" id="KW-1003">Cell membrane</keyword>
<dbReference type="Pfam" id="PF12704">
    <property type="entry name" value="MacB_PCD"/>
    <property type="match status" value="1"/>
</dbReference>
<dbReference type="AlphaFoldDB" id="A0A0A0IBN3"/>
<keyword evidence="4 7" id="KW-1133">Transmembrane helix</keyword>
<gene>
    <name evidence="10" type="ORF">Z968_00885</name>
</gene>
<sequence length="394" mass="42595">MKNLKGILEMAFSSIIDNKLRYILTLIGIVLGISSLIAIISLGNGVGDDIKESIISSDGTRSISLMFTPGEDSSNKENLDAFNDSVINNIKNTKGVDSVEKEFSSMTQMEIDNKTEMISINCSNETSNIGKEKIISGRTFNKKEFSNVSRVCIINKALKDKLFKDNDAIGQIIQVADKPMIVIGIMEESGASFMSFNSIYIPRPTWSITFGDDSAKQLKICITKDYDIKEVSKTIADKLNNTSNLDGTYEVLNMEEMAKSIGKVSSILTGFVASIASISLVVGGIGIMNIMYMAIIERTREIGIRRALGATSKNILFQFLIESIVICLIGGIIGVLFGIGVAHAIAAIIKIHAKTSVSIILLGLGTATFMGVVFGISPAMKAARLNPIDALSYE</sequence>
<evidence type="ECO:0000256" key="5">
    <source>
        <dbReference type="ARBA" id="ARBA00023136"/>
    </source>
</evidence>
<dbReference type="EMBL" id="JENJ01000002">
    <property type="protein sequence ID" value="KGM98322.1"/>
    <property type="molecule type" value="Genomic_DNA"/>
</dbReference>
<organism evidence="10 11">
    <name type="scientific">Clostridium novyi A str. 4552</name>
    <dbReference type="NCBI Taxonomy" id="1444289"/>
    <lineage>
        <taxon>Bacteria</taxon>
        <taxon>Bacillati</taxon>
        <taxon>Bacillota</taxon>
        <taxon>Clostridia</taxon>
        <taxon>Eubacteriales</taxon>
        <taxon>Clostridiaceae</taxon>
        <taxon>Clostridium</taxon>
    </lineage>
</organism>
<dbReference type="GO" id="GO:0005886">
    <property type="term" value="C:plasma membrane"/>
    <property type="evidence" value="ECO:0007669"/>
    <property type="project" value="UniProtKB-SubCell"/>
</dbReference>
<feature type="transmembrane region" description="Helical" evidence="7">
    <location>
        <begin position="20"/>
        <end position="43"/>
    </location>
</feature>
<dbReference type="InterPro" id="IPR050250">
    <property type="entry name" value="Macrolide_Exporter_MacB"/>
</dbReference>
<name>A0A0A0IBN3_CLONO</name>
<dbReference type="InterPro" id="IPR003838">
    <property type="entry name" value="ABC3_permease_C"/>
</dbReference>
<evidence type="ECO:0000256" key="1">
    <source>
        <dbReference type="ARBA" id="ARBA00004651"/>
    </source>
</evidence>
<keyword evidence="3 7" id="KW-0812">Transmembrane</keyword>
<feature type="transmembrane region" description="Helical" evidence="7">
    <location>
        <begin position="355"/>
        <end position="376"/>
    </location>
</feature>
<feature type="domain" description="ABC3 transporter permease C-terminal" evidence="8">
    <location>
        <begin position="274"/>
        <end position="387"/>
    </location>
</feature>
<dbReference type="PANTHER" id="PTHR30572">
    <property type="entry name" value="MEMBRANE COMPONENT OF TRANSPORTER-RELATED"/>
    <property type="match status" value="1"/>
</dbReference>
<reference evidence="10 11" key="1">
    <citation type="submission" date="2014-01" db="EMBL/GenBank/DDBJ databases">
        <title>Plasmidome dynamics in the species complex Clostridium novyi sensu lato converts strains of independent lineages into distinctly different pathogens.</title>
        <authorList>
            <person name="Skarin H."/>
            <person name="Segerman B."/>
        </authorList>
    </citation>
    <scope>NUCLEOTIDE SEQUENCE [LARGE SCALE GENOMIC DNA]</scope>
    <source>
        <strain evidence="10 11">4552</strain>
    </source>
</reference>
<proteinExistence type="inferred from homology"/>
<comment type="similarity">
    <text evidence="6">Belongs to the ABC-4 integral membrane protein family.</text>
</comment>
<evidence type="ECO:0000259" key="8">
    <source>
        <dbReference type="Pfam" id="PF02687"/>
    </source>
</evidence>
<dbReference type="Pfam" id="PF02687">
    <property type="entry name" value="FtsX"/>
    <property type="match status" value="1"/>
</dbReference>
<evidence type="ECO:0000256" key="4">
    <source>
        <dbReference type="ARBA" id="ARBA00022989"/>
    </source>
</evidence>
<evidence type="ECO:0000313" key="10">
    <source>
        <dbReference type="EMBL" id="KGM98322.1"/>
    </source>
</evidence>